<dbReference type="SUPFAM" id="SSF52047">
    <property type="entry name" value="RNI-like"/>
    <property type="match status" value="1"/>
</dbReference>
<evidence type="ECO:0000256" key="1">
    <source>
        <dbReference type="ARBA" id="ARBA00022821"/>
    </source>
</evidence>
<feature type="domain" description="Disease resistance protein At4g27190-like leucine-rich repeats" evidence="2">
    <location>
        <begin position="68"/>
        <end position="165"/>
    </location>
</feature>
<keyword evidence="1" id="KW-0611">Plant defense</keyword>
<evidence type="ECO:0000259" key="2">
    <source>
        <dbReference type="Pfam" id="PF23247"/>
    </source>
</evidence>
<dbReference type="Proteomes" id="UP000325577">
    <property type="component" value="Linkage Group LG16"/>
</dbReference>
<evidence type="ECO:0000313" key="4">
    <source>
        <dbReference type="Proteomes" id="UP000325577"/>
    </source>
</evidence>
<dbReference type="OrthoDB" id="978738at2759"/>
<keyword evidence="4" id="KW-1185">Reference proteome</keyword>
<dbReference type="PANTHER" id="PTHR33463:SF198">
    <property type="entry name" value="RPP4C3"/>
    <property type="match status" value="1"/>
</dbReference>
<gene>
    <name evidence="3" type="ORF">F0562_029460</name>
</gene>
<dbReference type="InterPro" id="IPR050905">
    <property type="entry name" value="Plant_NBS-LRR"/>
</dbReference>
<proteinExistence type="predicted"/>
<dbReference type="AlphaFoldDB" id="A0A5J5B537"/>
<dbReference type="PANTHER" id="PTHR33463">
    <property type="entry name" value="NB-ARC DOMAIN-CONTAINING PROTEIN-RELATED"/>
    <property type="match status" value="1"/>
</dbReference>
<dbReference type="EMBL" id="CM018039">
    <property type="protein sequence ID" value="KAA8536982.1"/>
    <property type="molecule type" value="Genomic_DNA"/>
</dbReference>
<protein>
    <recommendedName>
        <fullName evidence="2">Disease resistance protein At4g27190-like leucine-rich repeats domain-containing protein</fullName>
    </recommendedName>
</protein>
<dbReference type="InterPro" id="IPR032675">
    <property type="entry name" value="LRR_dom_sf"/>
</dbReference>
<dbReference type="Gene3D" id="3.80.10.10">
    <property type="entry name" value="Ribonuclease Inhibitor"/>
    <property type="match status" value="1"/>
</dbReference>
<sequence length="253" mass="27950">MYTMEQVFMAIKEDQIKTHVIPDGQDMGIFRKVNITVDGVCDMVLAIESFALGGKASKSEIIDLARAGFQDVNELSVAPSNMLQYLATVDSVHDTDTALFPKLDILILHQLPYLEEIFCGQLPLGSFEQLREIKLSDNKRLGYLFSPSIANGLVHLKKLSISNCDSMESVFKERGEAGKLSETIPIKLPVLNELRLSELGSLTSFCKGVDEIDFPRLENLYLGGLPGLKSILASKGNHNTDLQSLFSQKDQAI</sequence>
<evidence type="ECO:0000313" key="3">
    <source>
        <dbReference type="EMBL" id="KAA8536982.1"/>
    </source>
</evidence>
<dbReference type="InterPro" id="IPR057135">
    <property type="entry name" value="At4g27190-like_LRR"/>
</dbReference>
<organism evidence="3 4">
    <name type="scientific">Nyssa sinensis</name>
    <dbReference type="NCBI Taxonomy" id="561372"/>
    <lineage>
        <taxon>Eukaryota</taxon>
        <taxon>Viridiplantae</taxon>
        <taxon>Streptophyta</taxon>
        <taxon>Embryophyta</taxon>
        <taxon>Tracheophyta</taxon>
        <taxon>Spermatophyta</taxon>
        <taxon>Magnoliopsida</taxon>
        <taxon>eudicotyledons</taxon>
        <taxon>Gunneridae</taxon>
        <taxon>Pentapetalae</taxon>
        <taxon>asterids</taxon>
        <taxon>Cornales</taxon>
        <taxon>Nyssaceae</taxon>
        <taxon>Nyssa</taxon>
    </lineage>
</organism>
<reference evidence="3 4" key="1">
    <citation type="submission" date="2019-09" db="EMBL/GenBank/DDBJ databases">
        <title>A chromosome-level genome assembly of the Chinese tupelo Nyssa sinensis.</title>
        <authorList>
            <person name="Yang X."/>
            <person name="Kang M."/>
            <person name="Yang Y."/>
            <person name="Xiong H."/>
            <person name="Wang M."/>
            <person name="Zhang Z."/>
            <person name="Wang Z."/>
            <person name="Wu H."/>
            <person name="Ma T."/>
            <person name="Liu J."/>
            <person name="Xi Z."/>
        </authorList>
    </citation>
    <scope>NUCLEOTIDE SEQUENCE [LARGE SCALE GENOMIC DNA]</scope>
    <source>
        <strain evidence="3">J267</strain>
        <tissue evidence="3">Leaf</tissue>
    </source>
</reference>
<dbReference type="Pfam" id="PF23247">
    <property type="entry name" value="LRR_RPS2"/>
    <property type="match status" value="1"/>
</dbReference>
<accession>A0A5J5B537</accession>
<name>A0A5J5B537_9ASTE</name>